<sequence>MEPRRDTVLDARLRGAAAFAESDLPVEESIGARTLGRETAPRRTTVKLLVRSAELAAAEEWLEAAGGSVVSAPPDPGSSGQVVVLAGVPVAALSDLDGQPWLLRAEAPKEMFTRMDRARGPVTGLDTVQAAHTDLTGAGVLLAVVDTGIDWTHPDFRHDDGTTRLERFVHAHVPEGTEESKFDVFDAGAINKALNGGPAIPTGDPGGHGTHCASIAAGNGRGTADHRFRGVAPEASLMGVRAEPLLDVHIIEGIRQAFDLAGDRPAVVSLSLGGHFGAHDGTSAIENEIARATGPGRIVVVAAGNEGDDGVHAQGRLVVGEELTFTVRVPDTGLVFCDVWIPRGDEVDVFVETPSGTRFEPNTGEQTTPDGTFVADFVENPVNREQNLTFLMINGTVDDRWTIRVTPLSVVHGEVHAWAGSVDGGRLMFPGAPLEGYSLGMPATEERAIAVGSLISRNKFEGPQGDATLPGLSVDTLSTFSSQGPTRSGAQKPDIVAPGQVVTAALSAGSELATEPRLAARQHPSGKYVTIQGTSMATPFVAGIVALMLQREPRLTPEEVQQRLRITARRDATTGPVWNPRYGWGKLDAQALFRD</sequence>
<dbReference type="InterPro" id="IPR023828">
    <property type="entry name" value="Peptidase_S8_Ser-AS"/>
</dbReference>
<dbReference type="InterPro" id="IPR000209">
    <property type="entry name" value="Peptidase_S8/S53_dom"/>
</dbReference>
<feature type="active site" description="Charge relay system" evidence="5 6">
    <location>
        <position position="146"/>
    </location>
</feature>
<feature type="domain" description="Peptidase S8/S53" evidence="7">
    <location>
        <begin position="137"/>
        <end position="307"/>
    </location>
</feature>
<dbReference type="GO" id="GO:0006508">
    <property type="term" value="P:proteolysis"/>
    <property type="evidence" value="ECO:0007669"/>
    <property type="project" value="UniProtKB-KW"/>
</dbReference>
<gene>
    <name evidence="8" type="ORF">DFJ66_7670</name>
</gene>
<evidence type="ECO:0000256" key="5">
    <source>
        <dbReference type="PIRSR" id="PIRSR615500-1"/>
    </source>
</evidence>
<feature type="domain" description="Peptidase S8/S53" evidence="7">
    <location>
        <begin position="436"/>
        <end position="585"/>
    </location>
</feature>
<dbReference type="Pfam" id="PF00082">
    <property type="entry name" value="Peptidase_S8"/>
    <property type="match status" value="2"/>
</dbReference>
<dbReference type="InterPro" id="IPR015500">
    <property type="entry name" value="Peptidase_S8_subtilisin-rel"/>
</dbReference>
<dbReference type="PROSITE" id="PS51892">
    <property type="entry name" value="SUBTILASE"/>
    <property type="match status" value="1"/>
</dbReference>
<keyword evidence="4 6" id="KW-0720">Serine protease</keyword>
<evidence type="ECO:0000256" key="1">
    <source>
        <dbReference type="ARBA" id="ARBA00011073"/>
    </source>
</evidence>
<comment type="similarity">
    <text evidence="1 6">Belongs to the peptidase S8 family.</text>
</comment>
<keyword evidence="2 6" id="KW-0645">Protease</keyword>
<dbReference type="OrthoDB" id="614750at2"/>
<dbReference type="Gene3D" id="2.60.120.1290">
    <property type="match status" value="1"/>
</dbReference>
<dbReference type="SUPFAM" id="SSF52743">
    <property type="entry name" value="Subtilisin-like"/>
    <property type="match status" value="1"/>
</dbReference>
<dbReference type="EMBL" id="RBXR01000001">
    <property type="protein sequence ID" value="RKT74326.1"/>
    <property type="molecule type" value="Genomic_DNA"/>
</dbReference>
<organism evidence="8 9">
    <name type="scientific">Saccharothrix variisporea</name>
    <dbReference type="NCBI Taxonomy" id="543527"/>
    <lineage>
        <taxon>Bacteria</taxon>
        <taxon>Bacillati</taxon>
        <taxon>Actinomycetota</taxon>
        <taxon>Actinomycetes</taxon>
        <taxon>Pseudonocardiales</taxon>
        <taxon>Pseudonocardiaceae</taxon>
        <taxon>Saccharothrix</taxon>
    </lineage>
</organism>
<dbReference type="RefSeq" id="WP_121228796.1">
    <property type="nucleotide sequence ID" value="NZ_JBIUBA010000003.1"/>
</dbReference>
<dbReference type="PRINTS" id="PR00723">
    <property type="entry name" value="SUBTILISIN"/>
</dbReference>
<dbReference type="PANTHER" id="PTHR43806">
    <property type="entry name" value="PEPTIDASE S8"/>
    <property type="match status" value="1"/>
</dbReference>
<dbReference type="AlphaFoldDB" id="A0A495XN48"/>
<evidence type="ECO:0000313" key="8">
    <source>
        <dbReference type="EMBL" id="RKT74326.1"/>
    </source>
</evidence>
<evidence type="ECO:0000256" key="3">
    <source>
        <dbReference type="ARBA" id="ARBA00022801"/>
    </source>
</evidence>
<protein>
    <submittedName>
        <fullName evidence="8">Subtilase family protein</fullName>
    </submittedName>
</protein>
<dbReference type="GO" id="GO:0004252">
    <property type="term" value="F:serine-type endopeptidase activity"/>
    <property type="evidence" value="ECO:0007669"/>
    <property type="project" value="UniProtKB-UniRule"/>
</dbReference>
<evidence type="ECO:0000259" key="7">
    <source>
        <dbReference type="Pfam" id="PF00082"/>
    </source>
</evidence>
<feature type="active site" description="Charge relay system" evidence="5 6">
    <location>
        <position position="535"/>
    </location>
</feature>
<dbReference type="Proteomes" id="UP000272729">
    <property type="component" value="Unassembled WGS sequence"/>
</dbReference>
<evidence type="ECO:0000256" key="2">
    <source>
        <dbReference type="ARBA" id="ARBA00022670"/>
    </source>
</evidence>
<keyword evidence="3 6" id="KW-0378">Hydrolase</keyword>
<evidence type="ECO:0000256" key="4">
    <source>
        <dbReference type="ARBA" id="ARBA00022825"/>
    </source>
</evidence>
<dbReference type="InterPro" id="IPR022398">
    <property type="entry name" value="Peptidase_S8_His-AS"/>
</dbReference>
<dbReference type="PROSITE" id="PS00138">
    <property type="entry name" value="SUBTILASE_SER"/>
    <property type="match status" value="1"/>
</dbReference>
<evidence type="ECO:0000313" key="9">
    <source>
        <dbReference type="Proteomes" id="UP000272729"/>
    </source>
</evidence>
<accession>A0A495XN48</accession>
<dbReference type="InterPro" id="IPR050131">
    <property type="entry name" value="Peptidase_S8_subtilisin-like"/>
</dbReference>
<dbReference type="PANTHER" id="PTHR43806:SF11">
    <property type="entry name" value="CEREVISIN-RELATED"/>
    <property type="match status" value="1"/>
</dbReference>
<comment type="caution">
    <text evidence="8">The sequence shown here is derived from an EMBL/GenBank/DDBJ whole genome shotgun (WGS) entry which is preliminary data.</text>
</comment>
<name>A0A495XN48_9PSEU</name>
<proteinExistence type="inferred from homology"/>
<feature type="active site" description="Charge relay system" evidence="5 6">
    <location>
        <position position="208"/>
    </location>
</feature>
<dbReference type="InterPro" id="IPR036852">
    <property type="entry name" value="Peptidase_S8/S53_dom_sf"/>
</dbReference>
<evidence type="ECO:0000256" key="6">
    <source>
        <dbReference type="PROSITE-ProRule" id="PRU01240"/>
    </source>
</evidence>
<dbReference type="PROSITE" id="PS00137">
    <property type="entry name" value="SUBTILASE_HIS"/>
    <property type="match status" value="1"/>
</dbReference>
<keyword evidence="9" id="KW-1185">Reference proteome</keyword>
<dbReference type="Gene3D" id="3.40.50.200">
    <property type="entry name" value="Peptidase S8/S53 domain"/>
    <property type="match status" value="1"/>
</dbReference>
<reference evidence="8 9" key="1">
    <citation type="submission" date="2018-10" db="EMBL/GenBank/DDBJ databases">
        <title>Sequencing the genomes of 1000 actinobacteria strains.</title>
        <authorList>
            <person name="Klenk H.-P."/>
        </authorList>
    </citation>
    <scope>NUCLEOTIDE SEQUENCE [LARGE SCALE GENOMIC DNA]</scope>
    <source>
        <strain evidence="8 9">DSM 43911</strain>
    </source>
</reference>